<accession>A0A2S2QRU6</accession>
<protein>
    <submittedName>
        <fullName evidence="1">Uncharacterized protein</fullName>
    </submittedName>
</protein>
<name>A0A2S2QRU6_9HEMI</name>
<proteinExistence type="predicted"/>
<gene>
    <name evidence="1" type="ORF">g.185663</name>
</gene>
<evidence type="ECO:0000313" key="1">
    <source>
        <dbReference type="EMBL" id="MBY80448.1"/>
    </source>
</evidence>
<dbReference type="AlphaFoldDB" id="A0A2S2QRU6"/>
<sequence length="104" mass="12412">MSHLKLANDYIIYTLYIFGLLFINTEDISNGFVDDLMNERPIDERLQKCFDYFVKTNSIDHYYYPPKLWSIASSKLTRTTDACESNHAHFKNSFIDIRHLFYNE</sequence>
<organism evidence="1">
    <name type="scientific">Sipha flava</name>
    <name type="common">yellow sugarcane aphid</name>
    <dbReference type="NCBI Taxonomy" id="143950"/>
    <lineage>
        <taxon>Eukaryota</taxon>
        <taxon>Metazoa</taxon>
        <taxon>Ecdysozoa</taxon>
        <taxon>Arthropoda</taxon>
        <taxon>Hexapoda</taxon>
        <taxon>Insecta</taxon>
        <taxon>Pterygota</taxon>
        <taxon>Neoptera</taxon>
        <taxon>Paraneoptera</taxon>
        <taxon>Hemiptera</taxon>
        <taxon>Sternorrhyncha</taxon>
        <taxon>Aphidomorpha</taxon>
        <taxon>Aphidoidea</taxon>
        <taxon>Aphididae</taxon>
        <taxon>Sipha</taxon>
    </lineage>
</organism>
<reference evidence="1" key="1">
    <citation type="submission" date="2018-04" db="EMBL/GenBank/DDBJ databases">
        <title>Transcriptome assembly of Sipha flava.</title>
        <authorList>
            <person name="Scully E.D."/>
            <person name="Geib S.M."/>
            <person name="Palmer N.A."/>
            <person name="Koch K."/>
            <person name="Bradshaw J."/>
            <person name="Heng-Moss T."/>
            <person name="Sarath G."/>
        </authorList>
    </citation>
    <scope>NUCLEOTIDE SEQUENCE</scope>
</reference>
<dbReference type="EMBL" id="GGMS01011245">
    <property type="protein sequence ID" value="MBY80448.1"/>
    <property type="molecule type" value="Transcribed_RNA"/>
</dbReference>